<evidence type="ECO:0000256" key="1">
    <source>
        <dbReference type="ARBA" id="ARBA00022729"/>
    </source>
</evidence>
<evidence type="ECO:0000313" key="7">
    <source>
        <dbReference type="EMBL" id="SMB22200.1"/>
    </source>
</evidence>
<dbReference type="Gene3D" id="2.40.128.200">
    <property type="match status" value="1"/>
</dbReference>
<proteinExistence type="predicted"/>
<gene>
    <name evidence="7" type="ORF">SDENCHOL_10512</name>
</gene>
<dbReference type="PROSITE" id="PS51257">
    <property type="entry name" value="PROKAR_LIPOPROTEIN"/>
    <property type="match status" value="1"/>
</dbReference>
<evidence type="ECO:0000313" key="8">
    <source>
        <dbReference type="Proteomes" id="UP000242886"/>
    </source>
</evidence>
<evidence type="ECO:0000256" key="4">
    <source>
        <dbReference type="ARBA" id="ARBA00023288"/>
    </source>
</evidence>
<keyword evidence="3" id="KW-0564">Palmitate</keyword>
<reference evidence="7" key="1">
    <citation type="submission" date="2017-03" db="EMBL/GenBank/DDBJ databases">
        <authorList>
            <consortium name="AG Boll"/>
        </authorList>
    </citation>
    <scope>NUCLEOTIDE SEQUENCE [LARGE SCALE GENOMIC DNA]</scope>
    <source>
        <strain evidence="7">Chol</strain>
    </source>
</reference>
<organism evidence="7 8">
    <name type="scientific">Sterolibacterium denitrificans</name>
    <dbReference type="NCBI Taxonomy" id="157592"/>
    <lineage>
        <taxon>Bacteria</taxon>
        <taxon>Pseudomonadati</taxon>
        <taxon>Pseudomonadota</taxon>
        <taxon>Betaproteobacteria</taxon>
        <taxon>Nitrosomonadales</taxon>
        <taxon>Sterolibacteriaceae</taxon>
        <taxon>Sterolibacterium</taxon>
    </lineage>
</organism>
<feature type="domain" description="C-type lysozyme inhibitor" evidence="6">
    <location>
        <begin position="48"/>
        <end position="102"/>
    </location>
</feature>
<keyword evidence="1 5" id="KW-0732">Signal</keyword>
<name>A0A7Z7HPK6_9PROT</name>
<keyword evidence="2" id="KW-0472">Membrane</keyword>
<evidence type="ECO:0000256" key="2">
    <source>
        <dbReference type="ARBA" id="ARBA00023136"/>
    </source>
</evidence>
<accession>A0A7Z7HPK6</accession>
<dbReference type="InterPro" id="IPR018660">
    <property type="entry name" value="MliC"/>
</dbReference>
<evidence type="ECO:0000256" key="3">
    <source>
        <dbReference type="ARBA" id="ARBA00023139"/>
    </source>
</evidence>
<feature type="signal peptide" evidence="5">
    <location>
        <begin position="1"/>
        <end position="28"/>
    </location>
</feature>
<dbReference type="RefSeq" id="WP_231912890.1">
    <property type="nucleotide sequence ID" value="NZ_LT837803.1"/>
</dbReference>
<keyword evidence="4" id="KW-0449">Lipoprotein</keyword>
<dbReference type="InterPro" id="IPR036328">
    <property type="entry name" value="MliC_sf"/>
</dbReference>
<dbReference type="Pfam" id="PF09864">
    <property type="entry name" value="MliC"/>
    <property type="match status" value="1"/>
</dbReference>
<evidence type="ECO:0000259" key="6">
    <source>
        <dbReference type="Pfam" id="PF09864"/>
    </source>
</evidence>
<protein>
    <recommendedName>
        <fullName evidence="6">C-type lysozyme inhibitor domain-containing protein</fullName>
    </recommendedName>
</protein>
<feature type="chain" id="PRO_5031165478" description="C-type lysozyme inhibitor domain-containing protein" evidence="5">
    <location>
        <begin position="29"/>
        <end position="120"/>
    </location>
</feature>
<evidence type="ECO:0000256" key="5">
    <source>
        <dbReference type="SAM" id="SignalP"/>
    </source>
</evidence>
<sequence>MKFLLPYRRVLPIAALVLAVACTSPEQAAPVVGSGVFVADSVTGTDEMVHAEYRADDTVVLKFADGRRKQLPRAISASGARYAANGEEWWEHQGEARYSVNDATVFVGRLQPQPQSRRQP</sequence>
<dbReference type="Proteomes" id="UP000242886">
    <property type="component" value="Chromosome SDENCHOL"/>
</dbReference>
<keyword evidence="8" id="KW-1185">Reference proteome</keyword>
<dbReference type="AlphaFoldDB" id="A0A7Z7HPK6"/>
<dbReference type="SUPFAM" id="SSF141488">
    <property type="entry name" value="YdhA-like"/>
    <property type="match status" value="1"/>
</dbReference>
<dbReference type="EMBL" id="LT837803">
    <property type="protein sequence ID" value="SMB22200.1"/>
    <property type="molecule type" value="Genomic_DNA"/>
</dbReference>